<feature type="domain" description="DUF1468" evidence="2">
    <location>
        <begin position="10"/>
        <end position="172"/>
    </location>
</feature>
<comment type="caution">
    <text evidence="3">The sequence shown here is derived from an EMBL/GenBank/DDBJ whole genome shotgun (WGS) entry which is preliminary data.</text>
</comment>
<dbReference type="EMBL" id="JACIEK010000005">
    <property type="protein sequence ID" value="MBB3998530.1"/>
    <property type="molecule type" value="Genomic_DNA"/>
</dbReference>
<evidence type="ECO:0000256" key="1">
    <source>
        <dbReference type="SAM" id="Phobius"/>
    </source>
</evidence>
<dbReference type="AlphaFoldDB" id="A0A7W6EBZ4"/>
<keyword evidence="1" id="KW-1133">Transmembrane helix</keyword>
<proteinExistence type="predicted"/>
<dbReference type="Proteomes" id="UP000542776">
    <property type="component" value="Unassembled WGS sequence"/>
</dbReference>
<feature type="transmembrane region" description="Helical" evidence="1">
    <location>
        <begin position="7"/>
        <end position="27"/>
    </location>
</feature>
<evidence type="ECO:0000313" key="4">
    <source>
        <dbReference type="Proteomes" id="UP000542776"/>
    </source>
</evidence>
<accession>A0A7W6EBZ4</accession>
<gene>
    <name evidence="3" type="ORF">GGR04_002371</name>
</gene>
<keyword evidence="4" id="KW-1185">Reference proteome</keyword>
<name>A0A7W6EBZ4_9HYPH</name>
<evidence type="ECO:0000313" key="3">
    <source>
        <dbReference type="EMBL" id="MBB3998530.1"/>
    </source>
</evidence>
<keyword evidence="1" id="KW-0472">Membrane</keyword>
<protein>
    <recommendedName>
        <fullName evidence="2">DUF1468 domain-containing protein</fullName>
    </recommendedName>
</protein>
<keyword evidence="1" id="KW-0812">Transmembrane</keyword>
<feature type="transmembrane region" description="Helical" evidence="1">
    <location>
        <begin position="107"/>
        <end position="129"/>
    </location>
</feature>
<feature type="transmembrane region" description="Helical" evidence="1">
    <location>
        <begin position="39"/>
        <end position="60"/>
    </location>
</feature>
<dbReference type="InterPro" id="IPR009936">
    <property type="entry name" value="DUF1468"/>
</dbReference>
<organism evidence="3 4">
    <name type="scientific">Aureimonas pseudogalii</name>
    <dbReference type="NCBI Taxonomy" id="1744844"/>
    <lineage>
        <taxon>Bacteria</taxon>
        <taxon>Pseudomonadati</taxon>
        <taxon>Pseudomonadota</taxon>
        <taxon>Alphaproteobacteria</taxon>
        <taxon>Hyphomicrobiales</taxon>
        <taxon>Aurantimonadaceae</taxon>
        <taxon>Aureimonas</taxon>
    </lineage>
</organism>
<sequence>MLTRRHVEVATGVALAALGGITAYGSLENGTGWTDFGPAAGYFPFRIGLILVALGLAIALKYGLTGRRAAASNAAVIADTEIAGPAALHPATNFDERFFEPGSLGRIASVFIPTAVSAALIPWLGLYLSGALFLVFSMMTLGKVGVAKALLIALCTMGAFFVLFEFWFQVPLAKGVVMPLLGIH</sequence>
<evidence type="ECO:0000259" key="2">
    <source>
        <dbReference type="Pfam" id="PF07331"/>
    </source>
</evidence>
<dbReference type="RefSeq" id="WP_183200068.1">
    <property type="nucleotide sequence ID" value="NZ_JACIEK010000005.1"/>
</dbReference>
<dbReference type="Pfam" id="PF07331">
    <property type="entry name" value="TctB"/>
    <property type="match status" value="1"/>
</dbReference>
<reference evidence="3 4" key="1">
    <citation type="submission" date="2020-08" db="EMBL/GenBank/DDBJ databases">
        <title>Genomic Encyclopedia of Type Strains, Phase IV (KMG-IV): sequencing the most valuable type-strain genomes for metagenomic binning, comparative biology and taxonomic classification.</title>
        <authorList>
            <person name="Goeker M."/>
        </authorList>
    </citation>
    <scope>NUCLEOTIDE SEQUENCE [LARGE SCALE GENOMIC DNA]</scope>
    <source>
        <strain evidence="3 4">DSM 102238</strain>
    </source>
</reference>
<feature type="transmembrane region" description="Helical" evidence="1">
    <location>
        <begin position="149"/>
        <end position="168"/>
    </location>
</feature>